<evidence type="ECO:0000256" key="5">
    <source>
        <dbReference type="SAM" id="MobiDB-lite"/>
    </source>
</evidence>
<accession>A0A9P3LVZ9</accession>
<sequence>MVTQHLDEQEQERQPLLQSSRSHDSNDHSSSQPRKQPNTSYSVHDLEEEEEEEEGAGAPTTPSLDESVRLAFIQALPWYKRPSLVWLLPFVFLLALILGVTQAPQDQMIIKIICKDHLQNTTTLPSVSSLSIPRYKGEIDINADTTTTPSDVISSYDFSFWNRNRTEERRRYDENPCNAAPVQAYGALVLSRIRSLKYVTAIFTVGFYTSMSDRHGRKSLVFWTLIPALLTQVLIIYMAHPTVNLGVWVLYVDALLMGLSGGGLLLDPAMTAYIADCTPTKGRSLAIGYVMVSLSVGIMVGPIIGSMIYNWSHEESTAMYVSIATLIFLTFYASVMPESFPKELRSKVEPKSGEEVVAKERLPVLKTLQNGIMDALDPLMLFLPGKVDTTVDGVKLLPSKFTLAVMVLIYGLLQFALSGTTIMTIPFTNLVFHWTTYEDGFYFAFIGCSSFVVYVVIFPGLQKLKAHHFKEKDVKINNAEAAPLPPAPVDQITGLDLGTAESQYLSEQTASDESTAAEMTKDSATERLASVRNDLSFVIFGAVAYCLAYLIVPVFKTEFILFVASFVRALGSVAIPSFASMVTTIVRPDQIGKANEALRRMLEDHWDKQHSGIESNQDHSMEVSTSDSVSFPETTLAKSEDAPMENPPVALKLEDKTTLKAEDERDASTMADPEEISVKLEVTDAPTTPPKTEEQDLVKTELLESGGEDQKRELGDDEMEVEKDQHNNSRHDQLEQMVEVKMEEETLIKEENEDALIEPKQEDKDDMEIEPKEEPVKQEENVEPSRPVSTRTKLWEAKTSMTASRTTTTSRSALPVSSAKLNKVLNRSAKPGEPKTEEKGEADVLPASGTVRALVSRFAGSTANKPPGSPISKQKTGGMSSIASTTNVSKSSPKPRAAVPMIPRYKRVIKVPVASSLTSGKSVYAMPPSGAPSSANTSSYLAGTKRKAGASDSSVEDSAGLAVPAQKRTVVSVATINRLATPKKAKLSPPPSGLGSAVGPSGSSSTISPPSSSNSSSSATTAPPTTPTRPTRARGPVLSTASRAAQRQSRQRP</sequence>
<reference evidence="7" key="2">
    <citation type="journal article" date="2022" name="Microbiol. Resour. Announc.">
        <title>Whole-Genome Sequence of Entomortierella parvispora E1425, a Mucoromycotan Fungus Associated with Burkholderiaceae-Related Endosymbiotic Bacteria.</title>
        <authorList>
            <person name="Herlambang A."/>
            <person name="Guo Y."/>
            <person name="Takashima Y."/>
            <person name="Narisawa K."/>
            <person name="Ohta H."/>
            <person name="Nishizawa T."/>
        </authorList>
    </citation>
    <scope>NUCLEOTIDE SEQUENCE</scope>
    <source>
        <strain evidence="7">E1425</strain>
    </source>
</reference>
<feature type="transmembrane region" description="Helical" evidence="6">
    <location>
        <begin position="535"/>
        <end position="555"/>
    </location>
</feature>
<feature type="transmembrane region" description="Helical" evidence="6">
    <location>
        <begin position="220"/>
        <end position="239"/>
    </location>
</feature>
<evidence type="ECO:0000256" key="2">
    <source>
        <dbReference type="ARBA" id="ARBA00022692"/>
    </source>
</evidence>
<dbReference type="Pfam" id="PF07690">
    <property type="entry name" value="MFS_1"/>
    <property type="match status" value="1"/>
</dbReference>
<keyword evidence="2 6" id="KW-0812">Transmembrane</keyword>
<feature type="compositionally biased region" description="Low complexity" evidence="5">
    <location>
        <begin position="799"/>
        <end position="813"/>
    </location>
</feature>
<feature type="compositionally biased region" description="Acidic residues" evidence="5">
    <location>
        <begin position="46"/>
        <end position="55"/>
    </location>
</feature>
<dbReference type="PANTHER" id="PTHR23507">
    <property type="entry name" value="ZGC:174356"/>
    <property type="match status" value="1"/>
</dbReference>
<keyword evidence="4 6" id="KW-0472">Membrane</keyword>
<feature type="compositionally biased region" description="Basic and acidic residues" evidence="5">
    <location>
        <begin position="652"/>
        <end position="667"/>
    </location>
</feature>
<feature type="compositionally biased region" description="Basic and acidic residues" evidence="5">
    <location>
        <begin position="830"/>
        <end position="842"/>
    </location>
</feature>
<feature type="region of interest" description="Disordered" evidence="5">
    <location>
        <begin position="611"/>
        <end position="676"/>
    </location>
</feature>
<feature type="compositionally biased region" description="Basic and acidic residues" evidence="5">
    <location>
        <begin position="1"/>
        <end position="13"/>
    </location>
</feature>
<feature type="transmembrane region" description="Helical" evidence="6">
    <location>
        <begin position="440"/>
        <end position="461"/>
    </location>
</feature>
<dbReference type="CDD" id="cd06174">
    <property type="entry name" value="MFS"/>
    <property type="match status" value="1"/>
</dbReference>
<evidence type="ECO:0000313" key="8">
    <source>
        <dbReference type="Proteomes" id="UP000827284"/>
    </source>
</evidence>
<feature type="transmembrane region" description="Helical" evidence="6">
    <location>
        <begin position="287"/>
        <end position="311"/>
    </location>
</feature>
<evidence type="ECO:0000256" key="3">
    <source>
        <dbReference type="ARBA" id="ARBA00022989"/>
    </source>
</evidence>
<dbReference type="PANTHER" id="PTHR23507:SF1">
    <property type="entry name" value="FI18259P1-RELATED"/>
    <property type="match status" value="1"/>
</dbReference>
<feature type="compositionally biased region" description="Basic and acidic residues" evidence="5">
    <location>
        <begin position="703"/>
        <end position="714"/>
    </location>
</feature>
<feature type="transmembrane region" description="Helical" evidence="6">
    <location>
        <begin position="84"/>
        <end position="101"/>
    </location>
</feature>
<gene>
    <name evidence="7" type="ORF">EMPS_04622</name>
</gene>
<dbReference type="Proteomes" id="UP000827284">
    <property type="component" value="Unassembled WGS sequence"/>
</dbReference>
<organism evidence="7 8">
    <name type="scientific">Entomortierella parvispora</name>
    <dbReference type="NCBI Taxonomy" id="205924"/>
    <lineage>
        <taxon>Eukaryota</taxon>
        <taxon>Fungi</taxon>
        <taxon>Fungi incertae sedis</taxon>
        <taxon>Mucoromycota</taxon>
        <taxon>Mortierellomycotina</taxon>
        <taxon>Mortierellomycetes</taxon>
        <taxon>Mortierellales</taxon>
        <taxon>Mortierellaceae</taxon>
        <taxon>Entomortierella</taxon>
    </lineage>
</organism>
<dbReference type="OrthoDB" id="3026777at2759"/>
<keyword evidence="3 6" id="KW-1133">Transmembrane helix</keyword>
<feature type="compositionally biased region" description="Polar residues" evidence="5">
    <location>
        <begin position="622"/>
        <end position="637"/>
    </location>
</feature>
<evidence type="ECO:0000256" key="1">
    <source>
        <dbReference type="ARBA" id="ARBA00004141"/>
    </source>
</evidence>
<dbReference type="InterPro" id="IPR011701">
    <property type="entry name" value="MFS"/>
</dbReference>
<comment type="caution">
    <text evidence="7">The sequence shown here is derived from an EMBL/GenBank/DDBJ whole genome shotgun (WGS) entry which is preliminary data.</text>
</comment>
<dbReference type="InterPro" id="IPR036259">
    <property type="entry name" value="MFS_trans_sf"/>
</dbReference>
<evidence type="ECO:0000313" key="7">
    <source>
        <dbReference type="EMBL" id="GJJ72265.1"/>
    </source>
</evidence>
<dbReference type="GO" id="GO:0022857">
    <property type="term" value="F:transmembrane transporter activity"/>
    <property type="evidence" value="ECO:0007669"/>
    <property type="project" value="InterPro"/>
</dbReference>
<evidence type="ECO:0000256" key="4">
    <source>
        <dbReference type="ARBA" id="ARBA00023136"/>
    </source>
</evidence>
<comment type="subcellular location">
    <subcellularLocation>
        <location evidence="1">Membrane</location>
        <topology evidence="1">Multi-pass membrane protein</topology>
    </subcellularLocation>
</comment>
<feature type="region of interest" description="Disordered" evidence="5">
    <location>
        <begin position="1"/>
        <end position="63"/>
    </location>
</feature>
<keyword evidence="8" id="KW-1185">Reference proteome</keyword>
<feature type="compositionally biased region" description="Basic and acidic residues" evidence="5">
    <location>
        <begin position="722"/>
        <end position="733"/>
    </location>
</feature>
<feature type="transmembrane region" description="Helical" evidence="6">
    <location>
        <begin position="245"/>
        <end position="266"/>
    </location>
</feature>
<feature type="compositionally biased region" description="Polar residues" evidence="5">
    <location>
        <begin position="931"/>
        <end position="941"/>
    </location>
</feature>
<dbReference type="Gene3D" id="1.20.1250.20">
    <property type="entry name" value="MFS general substrate transporter like domains"/>
    <property type="match status" value="1"/>
</dbReference>
<feature type="compositionally biased region" description="Basic and acidic residues" evidence="5">
    <location>
        <begin position="757"/>
        <end position="780"/>
    </location>
</feature>
<feature type="region of interest" description="Disordered" evidence="5">
    <location>
        <begin position="919"/>
        <end position="1053"/>
    </location>
</feature>
<protein>
    <recommendedName>
        <fullName evidence="9">Major facilitator superfamily (MFS) profile domain-containing protein</fullName>
    </recommendedName>
</protein>
<feature type="region of interest" description="Disordered" evidence="5">
    <location>
        <begin position="746"/>
        <end position="903"/>
    </location>
</feature>
<reference evidence="7" key="1">
    <citation type="submission" date="2021-11" db="EMBL/GenBank/DDBJ databases">
        <authorList>
            <person name="Herlambang A."/>
            <person name="Guo Y."/>
            <person name="Takashima Y."/>
            <person name="Nishizawa T."/>
        </authorList>
    </citation>
    <scope>NUCLEOTIDE SEQUENCE</scope>
    <source>
        <strain evidence="7">E1425</strain>
    </source>
</reference>
<feature type="compositionally biased region" description="Polar residues" evidence="5">
    <location>
        <begin position="32"/>
        <end position="42"/>
    </location>
</feature>
<dbReference type="SUPFAM" id="SSF103473">
    <property type="entry name" value="MFS general substrate transporter"/>
    <property type="match status" value="1"/>
</dbReference>
<dbReference type="EMBL" id="BQFW01000006">
    <property type="protein sequence ID" value="GJJ72265.1"/>
    <property type="molecule type" value="Genomic_DNA"/>
</dbReference>
<dbReference type="AlphaFoldDB" id="A0A9P3LVZ9"/>
<feature type="compositionally biased region" description="Polar residues" evidence="5">
    <location>
        <begin position="871"/>
        <end position="892"/>
    </location>
</feature>
<feature type="compositionally biased region" description="Low complexity" evidence="5">
    <location>
        <begin position="993"/>
        <end position="1053"/>
    </location>
</feature>
<dbReference type="GO" id="GO:0016020">
    <property type="term" value="C:membrane"/>
    <property type="evidence" value="ECO:0007669"/>
    <property type="project" value="UniProtKB-SubCell"/>
</dbReference>
<feature type="compositionally biased region" description="Basic and acidic residues" evidence="5">
    <location>
        <begin position="611"/>
        <end position="621"/>
    </location>
</feature>
<feature type="transmembrane region" description="Helical" evidence="6">
    <location>
        <begin position="403"/>
        <end position="428"/>
    </location>
</feature>
<feature type="region of interest" description="Disordered" evidence="5">
    <location>
        <begin position="703"/>
        <end position="733"/>
    </location>
</feature>
<evidence type="ECO:0000256" key="6">
    <source>
        <dbReference type="SAM" id="Phobius"/>
    </source>
</evidence>
<evidence type="ECO:0008006" key="9">
    <source>
        <dbReference type="Google" id="ProtNLM"/>
    </source>
</evidence>
<feature type="transmembrane region" description="Helical" evidence="6">
    <location>
        <begin position="317"/>
        <end position="335"/>
    </location>
</feature>
<proteinExistence type="predicted"/>
<name>A0A9P3LVZ9_9FUNG</name>